<evidence type="ECO:0000313" key="1">
    <source>
        <dbReference type="Proteomes" id="UP000887569"/>
    </source>
</evidence>
<proteinExistence type="predicted"/>
<protein>
    <submittedName>
        <fullName evidence="2">Protein zwilch</fullName>
    </submittedName>
</protein>
<keyword evidence="1" id="KW-1185">Reference proteome</keyword>
<organism evidence="1 2">
    <name type="scientific">Parascaris univalens</name>
    <name type="common">Nematode worm</name>
    <dbReference type="NCBI Taxonomy" id="6257"/>
    <lineage>
        <taxon>Eukaryota</taxon>
        <taxon>Metazoa</taxon>
        <taxon>Ecdysozoa</taxon>
        <taxon>Nematoda</taxon>
        <taxon>Chromadorea</taxon>
        <taxon>Rhabditida</taxon>
        <taxon>Spirurina</taxon>
        <taxon>Ascaridomorpha</taxon>
        <taxon>Ascaridoidea</taxon>
        <taxon>Ascarididae</taxon>
        <taxon>Parascaris</taxon>
    </lineage>
</organism>
<sequence length="92" mass="10453">MNWQPIDPTITSHQLNASVKALLEEEELGRTPAGDWAEYRDLSERLWVVLKNCSSNRMLVDALQIVWNALRSGYKNTMVIYVAVGVNMQICS</sequence>
<dbReference type="Proteomes" id="UP000887569">
    <property type="component" value="Unplaced"/>
</dbReference>
<dbReference type="Gene3D" id="1.10.287.1880">
    <property type="match status" value="1"/>
</dbReference>
<dbReference type="AlphaFoldDB" id="A0A915AT21"/>
<reference evidence="2" key="1">
    <citation type="submission" date="2022-11" db="UniProtKB">
        <authorList>
            <consortium name="WormBaseParasite"/>
        </authorList>
    </citation>
    <scope>IDENTIFICATION</scope>
</reference>
<dbReference type="WBParaSite" id="PgR015_g058_t03">
    <property type="protein sequence ID" value="PgR015_g058_t03"/>
    <property type="gene ID" value="PgR015_g058"/>
</dbReference>
<name>A0A915AT21_PARUN</name>
<accession>A0A915AT21</accession>
<evidence type="ECO:0000313" key="2">
    <source>
        <dbReference type="WBParaSite" id="PgR015_g058_t03"/>
    </source>
</evidence>